<dbReference type="AlphaFoldDB" id="A0A4C1YDW7"/>
<proteinExistence type="predicted"/>
<sequence length="98" mass="10996">MLSEIKVLQAGPTYYAGFVGVLPKVVEYAWAWHRYHGEQKLDLSVSRGTSAIRPERSSLSVTRRHRLSNAHLQIDAMTTLTDLGDSCHSALRYTHVSV</sequence>
<accession>A0A4C1YDW7</accession>
<name>A0A4C1YDW7_EUMVA</name>
<comment type="caution">
    <text evidence="1">The sequence shown here is derived from an EMBL/GenBank/DDBJ whole genome shotgun (WGS) entry which is preliminary data.</text>
</comment>
<protein>
    <submittedName>
        <fullName evidence="1">Uncharacterized protein</fullName>
    </submittedName>
</protein>
<dbReference type="EMBL" id="BGZK01001202">
    <property type="protein sequence ID" value="GBP74296.1"/>
    <property type="molecule type" value="Genomic_DNA"/>
</dbReference>
<evidence type="ECO:0000313" key="1">
    <source>
        <dbReference type="EMBL" id="GBP74296.1"/>
    </source>
</evidence>
<dbReference type="Proteomes" id="UP000299102">
    <property type="component" value="Unassembled WGS sequence"/>
</dbReference>
<gene>
    <name evidence="1" type="ORF">EVAR_42875_1</name>
</gene>
<reference evidence="1 2" key="1">
    <citation type="journal article" date="2019" name="Commun. Biol.">
        <title>The bagworm genome reveals a unique fibroin gene that provides high tensile strength.</title>
        <authorList>
            <person name="Kono N."/>
            <person name="Nakamura H."/>
            <person name="Ohtoshi R."/>
            <person name="Tomita M."/>
            <person name="Numata K."/>
            <person name="Arakawa K."/>
        </authorList>
    </citation>
    <scope>NUCLEOTIDE SEQUENCE [LARGE SCALE GENOMIC DNA]</scope>
</reference>
<evidence type="ECO:0000313" key="2">
    <source>
        <dbReference type="Proteomes" id="UP000299102"/>
    </source>
</evidence>
<keyword evidence="2" id="KW-1185">Reference proteome</keyword>
<organism evidence="1 2">
    <name type="scientific">Eumeta variegata</name>
    <name type="common">Bagworm moth</name>
    <name type="synonym">Eumeta japonica</name>
    <dbReference type="NCBI Taxonomy" id="151549"/>
    <lineage>
        <taxon>Eukaryota</taxon>
        <taxon>Metazoa</taxon>
        <taxon>Ecdysozoa</taxon>
        <taxon>Arthropoda</taxon>
        <taxon>Hexapoda</taxon>
        <taxon>Insecta</taxon>
        <taxon>Pterygota</taxon>
        <taxon>Neoptera</taxon>
        <taxon>Endopterygota</taxon>
        <taxon>Lepidoptera</taxon>
        <taxon>Glossata</taxon>
        <taxon>Ditrysia</taxon>
        <taxon>Tineoidea</taxon>
        <taxon>Psychidae</taxon>
        <taxon>Oiketicinae</taxon>
        <taxon>Eumeta</taxon>
    </lineage>
</organism>